<accession>A0A2V5K5F5</accession>
<proteinExistence type="predicted"/>
<keyword evidence="1" id="KW-0472">Membrane</keyword>
<feature type="transmembrane region" description="Helical" evidence="1">
    <location>
        <begin position="336"/>
        <end position="358"/>
    </location>
</feature>
<keyword evidence="1" id="KW-0812">Transmembrane</keyword>
<feature type="transmembrane region" description="Helical" evidence="1">
    <location>
        <begin position="378"/>
        <end position="399"/>
    </location>
</feature>
<feature type="transmembrane region" description="Helical" evidence="1">
    <location>
        <begin position="235"/>
        <end position="258"/>
    </location>
</feature>
<evidence type="ECO:0000313" key="2">
    <source>
        <dbReference type="EMBL" id="PYI54488.1"/>
    </source>
</evidence>
<dbReference type="AlphaFoldDB" id="A0A2V5K5F5"/>
<dbReference type="Proteomes" id="UP000247476">
    <property type="component" value="Unassembled WGS sequence"/>
</dbReference>
<gene>
    <name evidence="2" type="ORF">DLM86_13560</name>
</gene>
<keyword evidence="3" id="KW-1185">Reference proteome</keyword>
<keyword evidence="1" id="KW-1133">Transmembrane helix</keyword>
<comment type="caution">
    <text evidence="2">The sequence shown here is derived from an EMBL/GenBank/DDBJ whole genome shotgun (WGS) entry which is preliminary data.</text>
</comment>
<feature type="transmembrane region" description="Helical" evidence="1">
    <location>
        <begin position="167"/>
        <end position="189"/>
    </location>
</feature>
<evidence type="ECO:0000256" key="1">
    <source>
        <dbReference type="SAM" id="Phobius"/>
    </source>
</evidence>
<dbReference type="OrthoDB" id="140324at2"/>
<evidence type="ECO:0008006" key="4">
    <source>
        <dbReference type="Google" id="ProtNLM"/>
    </source>
</evidence>
<dbReference type="EMBL" id="QJVJ01000005">
    <property type="protein sequence ID" value="PYI54488.1"/>
    <property type="molecule type" value="Genomic_DNA"/>
</dbReference>
<reference evidence="2 3" key="1">
    <citation type="submission" date="2018-05" db="EMBL/GenBank/DDBJ databases">
        <title>Paenibacillus flagellatus sp. nov., isolated from selenium mineral soil.</title>
        <authorList>
            <person name="Dai X."/>
        </authorList>
    </citation>
    <scope>NUCLEOTIDE SEQUENCE [LARGE SCALE GENOMIC DNA]</scope>
    <source>
        <strain evidence="2 3">DXL2</strain>
    </source>
</reference>
<feature type="transmembrane region" description="Helical" evidence="1">
    <location>
        <begin position="264"/>
        <end position="282"/>
    </location>
</feature>
<organism evidence="2 3">
    <name type="scientific">Paenibacillus flagellatus</name>
    <dbReference type="NCBI Taxonomy" id="2211139"/>
    <lineage>
        <taxon>Bacteria</taxon>
        <taxon>Bacillati</taxon>
        <taxon>Bacillota</taxon>
        <taxon>Bacilli</taxon>
        <taxon>Bacillales</taxon>
        <taxon>Paenibacillaceae</taxon>
        <taxon>Paenibacillus</taxon>
    </lineage>
</organism>
<name>A0A2V5K5F5_9BACL</name>
<sequence length="414" mass="44661">MNVTKESRVVPVELTVRPDRGGFIVEDARTGDYYEMPEPAVEALRRMREGGTLGEIGAELAGRYPDEEIDMVGFAGQLFELGLVAQVDGTAIGNGRPDGESEASAAIEGGVAGRNRRERGGFLWIPQSFARLWVHPAVRAIAAAAVCANIALIAAKPELLPRYRDAFPFESMALNGVTWLVVSLALVLLHELGHIMALRAYGLPAKLGIGHRTIFVVLETEMDGIWRLEPKQRHVAYLAGMGADQLVLLLALAVQAAYPGEGGWALKLAAFAAMDLFVKTLFQCCLFMKTDLYYVLENGTGCYNLMERSRRWLAVTLGGGSDGGRGADKEPRAVRLYAVLLVAGYAFQLGLLAFYFAPQLIASAAAVVPHLADWDGGAAFWDAVVFVLEFALAAGLLVYSWRKQRGGGAASRSG</sequence>
<evidence type="ECO:0000313" key="3">
    <source>
        <dbReference type="Proteomes" id="UP000247476"/>
    </source>
</evidence>
<feature type="transmembrane region" description="Helical" evidence="1">
    <location>
        <begin position="137"/>
        <end position="155"/>
    </location>
</feature>
<dbReference type="RefSeq" id="WP_110840546.1">
    <property type="nucleotide sequence ID" value="NZ_QJVJ01000005.1"/>
</dbReference>
<protein>
    <recommendedName>
        <fullName evidence="4">Peptidase</fullName>
    </recommendedName>
</protein>